<feature type="transmembrane region" description="Helical" evidence="1">
    <location>
        <begin position="52"/>
        <end position="69"/>
    </location>
</feature>
<name>A0A5C3PR05_9APHY</name>
<keyword evidence="3" id="KW-1185">Reference proteome</keyword>
<dbReference type="InParanoid" id="A0A5C3PR05"/>
<dbReference type="AlphaFoldDB" id="A0A5C3PR05"/>
<reference evidence="2 3" key="1">
    <citation type="journal article" date="2019" name="Nat. Ecol. Evol.">
        <title>Megaphylogeny resolves global patterns of mushroom evolution.</title>
        <authorList>
            <person name="Varga T."/>
            <person name="Krizsan K."/>
            <person name="Foldi C."/>
            <person name="Dima B."/>
            <person name="Sanchez-Garcia M."/>
            <person name="Sanchez-Ramirez S."/>
            <person name="Szollosi G.J."/>
            <person name="Szarkandi J.G."/>
            <person name="Papp V."/>
            <person name="Albert L."/>
            <person name="Andreopoulos W."/>
            <person name="Angelini C."/>
            <person name="Antonin V."/>
            <person name="Barry K.W."/>
            <person name="Bougher N.L."/>
            <person name="Buchanan P."/>
            <person name="Buyck B."/>
            <person name="Bense V."/>
            <person name="Catcheside P."/>
            <person name="Chovatia M."/>
            <person name="Cooper J."/>
            <person name="Damon W."/>
            <person name="Desjardin D."/>
            <person name="Finy P."/>
            <person name="Geml J."/>
            <person name="Haridas S."/>
            <person name="Hughes K."/>
            <person name="Justo A."/>
            <person name="Karasinski D."/>
            <person name="Kautmanova I."/>
            <person name="Kiss B."/>
            <person name="Kocsube S."/>
            <person name="Kotiranta H."/>
            <person name="LaButti K.M."/>
            <person name="Lechner B.E."/>
            <person name="Liimatainen K."/>
            <person name="Lipzen A."/>
            <person name="Lukacs Z."/>
            <person name="Mihaltcheva S."/>
            <person name="Morgado L.N."/>
            <person name="Niskanen T."/>
            <person name="Noordeloos M.E."/>
            <person name="Ohm R.A."/>
            <person name="Ortiz-Santana B."/>
            <person name="Ovrebo C."/>
            <person name="Racz N."/>
            <person name="Riley R."/>
            <person name="Savchenko A."/>
            <person name="Shiryaev A."/>
            <person name="Soop K."/>
            <person name="Spirin V."/>
            <person name="Szebenyi C."/>
            <person name="Tomsovsky M."/>
            <person name="Tulloss R.E."/>
            <person name="Uehling J."/>
            <person name="Grigoriev I.V."/>
            <person name="Vagvolgyi C."/>
            <person name="Papp T."/>
            <person name="Martin F.M."/>
            <person name="Miettinen O."/>
            <person name="Hibbett D.S."/>
            <person name="Nagy L.G."/>
        </authorList>
    </citation>
    <scope>NUCLEOTIDE SEQUENCE [LARGE SCALE GENOMIC DNA]</scope>
    <source>
        <strain evidence="2 3">HHB13444</strain>
    </source>
</reference>
<evidence type="ECO:0000256" key="1">
    <source>
        <dbReference type="SAM" id="Phobius"/>
    </source>
</evidence>
<dbReference type="EMBL" id="ML211009">
    <property type="protein sequence ID" value="TFK91902.1"/>
    <property type="molecule type" value="Genomic_DNA"/>
</dbReference>
<keyword evidence="1" id="KW-1133">Transmembrane helix</keyword>
<proteinExistence type="predicted"/>
<accession>A0A5C3PR05</accession>
<evidence type="ECO:0000313" key="2">
    <source>
        <dbReference type="EMBL" id="TFK91902.1"/>
    </source>
</evidence>
<protein>
    <submittedName>
        <fullName evidence="2">Uncharacterized protein</fullName>
    </submittedName>
</protein>
<dbReference type="Proteomes" id="UP000308197">
    <property type="component" value="Unassembled WGS sequence"/>
</dbReference>
<keyword evidence="1" id="KW-0812">Transmembrane</keyword>
<sequence length="140" mass="16178">MLNYQTLDHYLDTYLFLTYTELWDLVVIPLYWMDCCIYAARFVLEYFVSSQAYLWCLLTAIYLCGYVIGSTSFCPELLIMSTYTCDEPRDQDVYGLRCGRCGGWWGWGSGRGSESQYHHNVTYAKSPVTCQLGHHRLSAG</sequence>
<gene>
    <name evidence="2" type="ORF">K466DRAFT_582402</name>
</gene>
<evidence type="ECO:0000313" key="3">
    <source>
        <dbReference type="Proteomes" id="UP000308197"/>
    </source>
</evidence>
<organism evidence="2 3">
    <name type="scientific">Polyporus arcularius HHB13444</name>
    <dbReference type="NCBI Taxonomy" id="1314778"/>
    <lineage>
        <taxon>Eukaryota</taxon>
        <taxon>Fungi</taxon>
        <taxon>Dikarya</taxon>
        <taxon>Basidiomycota</taxon>
        <taxon>Agaricomycotina</taxon>
        <taxon>Agaricomycetes</taxon>
        <taxon>Polyporales</taxon>
        <taxon>Polyporaceae</taxon>
        <taxon>Polyporus</taxon>
    </lineage>
</organism>
<feature type="transmembrane region" description="Helical" evidence="1">
    <location>
        <begin position="22"/>
        <end position="40"/>
    </location>
</feature>
<keyword evidence="1" id="KW-0472">Membrane</keyword>